<dbReference type="STRING" id="307507.A0A2V0NSL3"/>
<keyword evidence="3" id="KW-0539">Nucleus</keyword>
<dbReference type="GO" id="GO:0044778">
    <property type="term" value="P:meiotic DNA integrity checkpoint signaling"/>
    <property type="evidence" value="ECO:0007669"/>
    <property type="project" value="TreeGrafter"/>
</dbReference>
<dbReference type="OrthoDB" id="337750at2759"/>
<dbReference type="GO" id="GO:0006289">
    <property type="term" value="P:nucleotide-excision repair"/>
    <property type="evidence" value="ECO:0007669"/>
    <property type="project" value="TreeGrafter"/>
</dbReference>
<dbReference type="Proteomes" id="UP000247498">
    <property type="component" value="Unassembled WGS sequence"/>
</dbReference>
<gene>
    <name evidence="5" type="ORF">Rsub_00629</name>
</gene>
<comment type="caution">
    <text evidence="5">The sequence shown here is derived from an EMBL/GenBank/DDBJ whole genome shotgun (WGS) entry which is preliminary data.</text>
</comment>
<evidence type="ECO:0000256" key="1">
    <source>
        <dbReference type="ARBA" id="ARBA00004123"/>
    </source>
</evidence>
<dbReference type="GO" id="GO:0033314">
    <property type="term" value="P:mitotic DNA replication checkpoint signaling"/>
    <property type="evidence" value="ECO:0007669"/>
    <property type="project" value="TreeGrafter"/>
</dbReference>
<name>A0A2V0NSL3_9CHLO</name>
<evidence type="ECO:0000313" key="6">
    <source>
        <dbReference type="Proteomes" id="UP000247498"/>
    </source>
</evidence>
<dbReference type="PANTHER" id="PTHR12900">
    <property type="entry name" value="MITOTIC AND DNA DAMAGE CHECKPOINT PROTEIN HUS1"/>
    <property type="match status" value="1"/>
</dbReference>
<dbReference type="GO" id="GO:0000723">
    <property type="term" value="P:telomere maintenance"/>
    <property type="evidence" value="ECO:0007669"/>
    <property type="project" value="TreeGrafter"/>
</dbReference>
<dbReference type="FunCoup" id="A0A2V0NSL3">
    <property type="interactions" value="862"/>
</dbReference>
<dbReference type="Gene3D" id="3.70.10.10">
    <property type="match status" value="1"/>
</dbReference>
<proteinExistence type="inferred from homology"/>
<dbReference type="InParanoid" id="A0A2V0NSL3"/>
<evidence type="ECO:0000256" key="4">
    <source>
        <dbReference type="PIRNR" id="PIRNR011312"/>
    </source>
</evidence>
<dbReference type="EMBL" id="BDRX01000002">
    <property type="protein sequence ID" value="GBF87917.1"/>
    <property type="molecule type" value="Genomic_DNA"/>
</dbReference>
<keyword evidence="6" id="KW-1185">Reference proteome</keyword>
<accession>A0A2V0NSL3</accession>
<dbReference type="PIRSF" id="PIRSF011312">
    <property type="entry name" value="Cell_cycle_HUS1"/>
    <property type="match status" value="1"/>
</dbReference>
<dbReference type="InterPro" id="IPR007150">
    <property type="entry name" value="HUS1/Mec3"/>
</dbReference>
<dbReference type="AlphaFoldDB" id="A0A2V0NSL3"/>
<evidence type="ECO:0000256" key="3">
    <source>
        <dbReference type="ARBA" id="ARBA00023242"/>
    </source>
</evidence>
<dbReference type="GO" id="GO:0030896">
    <property type="term" value="C:checkpoint clamp complex"/>
    <property type="evidence" value="ECO:0007669"/>
    <property type="project" value="InterPro"/>
</dbReference>
<comment type="subcellular location">
    <subcellularLocation>
        <location evidence="1">Nucleus</location>
    </subcellularLocation>
</comment>
<dbReference type="GO" id="GO:0005730">
    <property type="term" value="C:nucleolus"/>
    <property type="evidence" value="ECO:0007669"/>
    <property type="project" value="InterPro"/>
</dbReference>
<dbReference type="Pfam" id="PF04005">
    <property type="entry name" value="Hus1"/>
    <property type="match status" value="1"/>
</dbReference>
<protein>
    <recommendedName>
        <fullName evidence="4">Checkpoint protein</fullName>
    </recommendedName>
</protein>
<evidence type="ECO:0000313" key="5">
    <source>
        <dbReference type="EMBL" id="GBF87917.1"/>
    </source>
</evidence>
<dbReference type="GO" id="GO:0031573">
    <property type="term" value="P:mitotic intra-S DNA damage checkpoint signaling"/>
    <property type="evidence" value="ECO:0007669"/>
    <property type="project" value="TreeGrafter"/>
</dbReference>
<organism evidence="5 6">
    <name type="scientific">Raphidocelis subcapitata</name>
    <dbReference type="NCBI Taxonomy" id="307507"/>
    <lineage>
        <taxon>Eukaryota</taxon>
        <taxon>Viridiplantae</taxon>
        <taxon>Chlorophyta</taxon>
        <taxon>core chlorophytes</taxon>
        <taxon>Chlorophyceae</taxon>
        <taxon>CS clade</taxon>
        <taxon>Sphaeropleales</taxon>
        <taxon>Selenastraceae</taxon>
        <taxon>Raphidocelis</taxon>
    </lineage>
</organism>
<reference evidence="5 6" key="1">
    <citation type="journal article" date="2018" name="Sci. Rep.">
        <title>Raphidocelis subcapitata (=Pseudokirchneriella subcapitata) provides an insight into genome evolution and environmental adaptations in the Sphaeropleales.</title>
        <authorList>
            <person name="Suzuki S."/>
            <person name="Yamaguchi H."/>
            <person name="Nakajima N."/>
            <person name="Kawachi M."/>
        </authorList>
    </citation>
    <scope>NUCLEOTIDE SEQUENCE [LARGE SCALE GENOMIC DNA]</scope>
    <source>
        <strain evidence="5 6">NIES-35</strain>
    </source>
</reference>
<comment type="similarity">
    <text evidence="2 4">Belongs to the HUS1 family.</text>
</comment>
<evidence type="ECO:0000256" key="2">
    <source>
        <dbReference type="ARBA" id="ARBA00005563"/>
    </source>
</evidence>
<dbReference type="PANTHER" id="PTHR12900:SF0">
    <property type="entry name" value="CHECKPOINT PROTEIN"/>
    <property type="match status" value="1"/>
</dbReference>
<sequence>MKFKGVFTERGAQTLERAFLPTVEKFGKSCQLLITPEQFCLVQTTLNTDGPQVCARVNTDVLFEAGSFNVQSRHHNLIAFSLDVGLLLKVLRSASGNASDRLEVKLVQKSVRVPGQEEAEPRPFMSFTARGSAVSIVQDLPISKPFVPSDIDRVAQAKAITTYAPLYLDLASGGDRLQAVIERMKPIGTVLRLVTCKNGDLHLQVSATNTMLGAQLQGLTVVPATVQADPGVVDRTATAEQQLQAALDADEASSVHVLIKHLSKVLAVRPLSSPNQILCGIAANRGHVHIMFIFKDPNAAAAFDDTLELTFKLPVRAEDEDE</sequence>
<dbReference type="GO" id="GO:0000724">
    <property type="term" value="P:double-strand break repair via homologous recombination"/>
    <property type="evidence" value="ECO:0007669"/>
    <property type="project" value="TreeGrafter"/>
</dbReference>
<dbReference type="GO" id="GO:0035861">
    <property type="term" value="C:site of double-strand break"/>
    <property type="evidence" value="ECO:0007669"/>
    <property type="project" value="TreeGrafter"/>
</dbReference>
<dbReference type="InterPro" id="IPR016580">
    <property type="entry name" value="HUS1"/>
</dbReference>